<evidence type="ECO:0000256" key="3">
    <source>
        <dbReference type="ARBA" id="ARBA00023274"/>
    </source>
</evidence>
<dbReference type="Gene3D" id="2.30.30.30">
    <property type="match status" value="1"/>
</dbReference>
<dbReference type="InterPro" id="IPR014722">
    <property type="entry name" value="Rib_uL2_dom2"/>
</dbReference>
<dbReference type="CDD" id="cd13156">
    <property type="entry name" value="KOW_RPL6"/>
    <property type="match status" value="1"/>
</dbReference>
<name>A0A834M7L1_RHYFE</name>
<evidence type="ECO:0000256" key="2">
    <source>
        <dbReference type="ARBA" id="ARBA00022980"/>
    </source>
</evidence>
<dbReference type="GO" id="GO:0022625">
    <property type="term" value="C:cytosolic large ribosomal subunit"/>
    <property type="evidence" value="ECO:0007669"/>
    <property type="project" value="TreeGrafter"/>
</dbReference>
<reference evidence="7" key="1">
    <citation type="submission" date="2020-08" db="EMBL/GenBank/DDBJ databases">
        <title>Genome sequencing and assembly of the red palm weevil Rhynchophorus ferrugineus.</title>
        <authorList>
            <person name="Dias G.B."/>
            <person name="Bergman C.M."/>
            <person name="Manee M."/>
        </authorList>
    </citation>
    <scope>NUCLEOTIDE SEQUENCE</scope>
    <source>
        <strain evidence="7">AA-2017</strain>
        <tissue evidence="7">Whole larva</tissue>
    </source>
</reference>
<dbReference type="GO" id="GO:0003723">
    <property type="term" value="F:RNA binding"/>
    <property type="evidence" value="ECO:0007669"/>
    <property type="project" value="TreeGrafter"/>
</dbReference>
<dbReference type="PANTHER" id="PTHR10715">
    <property type="entry name" value="60S RIBOSOMAL PROTEIN L6"/>
    <property type="match status" value="1"/>
</dbReference>
<dbReference type="InterPro" id="IPR000915">
    <property type="entry name" value="60S_ribosomal_eL6"/>
</dbReference>
<evidence type="ECO:0000313" key="7">
    <source>
        <dbReference type="EMBL" id="KAF7269490.1"/>
    </source>
</evidence>
<dbReference type="GO" id="GO:0000027">
    <property type="term" value="P:ribosomal large subunit assembly"/>
    <property type="evidence" value="ECO:0007669"/>
    <property type="project" value="TreeGrafter"/>
</dbReference>
<dbReference type="Proteomes" id="UP000625711">
    <property type="component" value="Unassembled WGS sequence"/>
</dbReference>
<sequence>MLVLRCSLARTSWCFVSFRHKHSSRWPRQKVKSPLRAKRFSRTKMFHKKAIYNFVGKKVAATKKPVKPRVVEKQIGGDKNGGKRYVLVQKRPAVYPTQDRIRKRPAKQVFKSHVRSLRPSITPGTVLILLAGAHKGKRVVFLKQLDSGLLLVTGPFGINACPLRRISQRYVIGTQTKIDVSGVKLPETLNDKYFKRQKQKRAKKEEGDIFQNKKEEYKVSEQRKADQKAVDKQVLESIRKHPDRKVLLAYLSAMFGLRSSQFPHRLQF</sequence>
<dbReference type="GO" id="GO:0003735">
    <property type="term" value="F:structural constituent of ribosome"/>
    <property type="evidence" value="ECO:0007669"/>
    <property type="project" value="InterPro"/>
</dbReference>
<proteinExistence type="inferred from homology"/>
<keyword evidence="2" id="KW-0689">Ribosomal protein</keyword>
<gene>
    <name evidence="7" type="ORF">GWI33_017486</name>
</gene>
<dbReference type="SUPFAM" id="SSF50104">
    <property type="entry name" value="Translation proteins SH3-like domain"/>
    <property type="match status" value="1"/>
</dbReference>
<evidence type="ECO:0000313" key="8">
    <source>
        <dbReference type="Proteomes" id="UP000625711"/>
    </source>
</evidence>
<evidence type="ECO:0000256" key="5">
    <source>
        <dbReference type="ARBA" id="ARBA00035351"/>
    </source>
</evidence>
<dbReference type="InterPro" id="IPR041997">
    <property type="entry name" value="Ribosomal_eL6_KOW"/>
</dbReference>
<keyword evidence="8" id="KW-1185">Reference proteome</keyword>
<evidence type="ECO:0000256" key="4">
    <source>
        <dbReference type="ARBA" id="ARBA00035233"/>
    </source>
</evidence>
<comment type="subunit">
    <text evidence="6">Component of the large ribosomal subunit. May bind IPO9 with low affinity.</text>
</comment>
<dbReference type="Pfam" id="PF01159">
    <property type="entry name" value="Ribosomal_L6e"/>
    <property type="match status" value="1"/>
</dbReference>
<dbReference type="InterPro" id="IPR008991">
    <property type="entry name" value="Translation_prot_SH3-like_sf"/>
</dbReference>
<comment type="caution">
    <text evidence="7">The sequence shown here is derived from an EMBL/GenBank/DDBJ whole genome shotgun (WGS) entry which is preliminary data.</text>
</comment>
<dbReference type="FunFam" id="2.30.30.30:FF:000014">
    <property type="entry name" value="60S ribosomal protein L6"/>
    <property type="match status" value="1"/>
</dbReference>
<evidence type="ECO:0000256" key="1">
    <source>
        <dbReference type="ARBA" id="ARBA00010592"/>
    </source>
</evidence>
<dbReference type="PANTHER" id="PTHR10715:SF0">
    <property type="entry name" value="LARGE RIBOSOMAL SUBUNIT PROTEIN EL6"/>
    <property type="match status" value="1"/>
</dbReference>
<dbReference type="EMBL" id="JAACXV010014223">
    <property type="protein sequence ID" value="KAF7269490.1"/>
    <property type="molecule type" value="Genomic_DNA"/>
</dbReference>
<evidence type="ECO:0000256" key="6">
    <source>
        <dbReference type="ARBA" id="ARBA00046388"/>
    </source>
</evidence>
<accession>A0A834M7L1</accession>
<organism evidence="7 8">
    <name type="scientific">Rhynchophorus ferrugineus</name>
    <name type="common">Red palm weevil</name>
    <name type="synonym">Curculio ferrugineus</name>
    <dbReference type="NCBI Taxonomy" id="354439"/>
    <lineage>
        <taxon>Eukaryota</taxon>
        <taxon>Metazoa</taxon>
        <taxon>Ecdysozoa</taxon>
        <taxon>Arthropoda</taxon>
        <taxon>Hexapoda</taxon>
        <taxon>Insecta</taxon>
        <taxon>Pterygota</taxon>
        <taxon>Neoptera</taxon>
        <taxon>Endopterygota</taxon>
        <taxon>Coleoptera</taxon>
        <taxon>Polyphaga</taxon>
        <taxon>Cucujiformia</taxon>
        <taxon>Curculionidae</taxon>
        <taxon>Dryophthorinae</taxon>
        <taxon>Rhynchophorus</taxon>
    </lineage>
</organism>
<dbReference type="GO" id="GO:0002181">
    <property type="term" value="P:cytoplasmic translation"/>
    <property type="evidence" value="ECO:0007669"/>
    <property type="project" value="TreeGrafter"/>
</dbReference>
<protein>
    <recommendedName>
        <fullName evidence="4">Large ribosomal subunit protein eL6</fullName>
    </recommendedName>
    <alternativeName>
        <fullName evidence="5">60S ribosomal protein L6</fullName>
    </alternativeName>
</protein>
<keyword evidence="3" id="KW-0687">Ribonucleoprotein</keyword>
<dbReference type="OrthoDB" id="2436667at2759"/>
<dbReference type="AlphaFoldDB" id="A0A834M7L1"/>
<comment type="similarity">
    <text evidence="1">Belongs to the eukaryotic ribosomal protein eL6 family.</text>
</comment>